<dbReference type="InterPro" id="IPR026960">
    <property type="entry name" value="RVT-Znf"/>
</dbReference>
<dbReference type="Proteomes" id="UP000823674">
    <property type="component" value="Chromosome A06"/>
</dbReference>
<organism evidence="2 3">
    <name type="scientific">Brassica rapa subsp. trilocularis</name>
    <dbReference type="NCBI Taxonomy" id="1813537"/>
    <lineage>
        <taxon>Eukaryota</taxon>
        <taxon>Viridiplantae</taxon>
        <taxon>Streptophyta</taxon>
        <taxon>Embryophyta</taxon>
        <taxon>Tracheophyta</taxon>
        <taxon>Spermatophyta</taxon>
        <taxon>Magnoliopsida</taxon>
        <taxon>eudicotyledons</taxon>
        <taxon>Gunneridae</taxon>
        <taxon>Pentapetalae</taxon>
        <taxon>rosids</taxon>
        <taxon>malvids</taxon>
        <taxon>Brassicales</taxon>
        <taxon>Brassicaceae</taxon>
        <taxon>Brassiceae</taxon>
        <taxon>Brassica</taxon>
    </lineage>
</organism>
<dbReference type="EMBL" id="JADBGQ010000006">
    <property type="protein sequence ID" value="KAG5395283.1"/>
    <property type="molecule type" value="Genomic_DNA"/>
</dbReference>
<accession>A0ABQ7M930</accession>
<evidence type="ECO:0000259" key="1">
    <source>
        <dbReference type="Pfam" id="PF13966"/>
    </source>
</evidence>
<feature type="domain" description="Reverse transcriptase zinc-binding" evidence="1">
    <location>
        <begin position="40"/>
        <end position="103"/>
    </location>
</feature>
<protein>
    <recommendedName>
        <fullName evidence="1">Reverse transcriptase zinc-binding domain-containing protein</fullName>
    </recommendedName>
</protein>
<evidence type="ECO:0000313" key="3">
    <source>
        <dbReference type="Proteomes" id="UP000823674"/>
    </source>
</evidence>
<evidence type="ECO:0000313" key="2">
    <source>
        <dbReference type="EMBL" id="KAG5395283.1"/>
    </source>
</evidence>
<sequence length="231" mass="27531">YPYLVLHKNREYTGKSRYNLQKQLSNQTLQHYDGNSSITDEMNQLCSTIWKLNLPPKVKVVWWKLVHQGMAAAENLEEKRSKIDSTCQIFGEEHETQNDMMFTFRVLKEGDMTKKDPRKVKKNFVGWKIWRMRNNIIFQHKMEHILHVVHGALRDNQQWQEANYKKIIGSTYYVFTFVERVRAGSDEPREIVQQQRTLGFKQVVFLSDCKRLIDELNRFNTEMTIEGVRNT</sequence>
<feature type="non-terminal residue" evidence="2">
    <location>
        <position position="1"/>
    </location>
</feature>
<name>A0ABQ7M930_BRACM</name>
<dbReference type="Pfam" id="PF13966">
    <property type="entry name" value="zf-RVT"/>
    <property type="match status" value="1"/>
</dbReference>
<reference evidence="2 3" key="1">
    <citation type="submission" date="2021-03" db="EMBL/GenBank/DDBJ databases">
        <authorList>
            <person name="King G.J."/>
            <person name="Bancroft I."/>
            <person name="Baten A."/>
            <person name="Bloomfield J."/>
            <person name="Borpatragohain P."/>
            <person name="He Z."/>
            <person name="Irish N."/>
            <person name="Irwin J."/>
            <person name="Liu K."/>
            <person name="Mauleon R.P."/>
            <person name="Moore J."/>
            <person name="Morris R."/>
            <person name="Ostergaard L."/>
            <person name="Wang B."/>
            <person name="Wells R."/>
        </authorList>
    </citation>
    <scope>NUCLEOTIDE SEQUENCE [LARGE SCALE GENOMIC DNA]</scope>
    <source>
        <strain evidence="2">R-o-18</strain>
        <tissue evidence="2">Leaf</tissue>
    </source>
</reference>
<proteinExistence type="predicted"/>
<comment type="caution">
    <text evidence="2">The sequence shown here is derived from an EMBL/GenBank/DDBJ whole genome shotgun (WGS) entry which is preliminary data.</text>
</comment>
<gene>
    <name evidence="2" type="primary">A06p056370.1_BraROA</name>
    <name evidence="2" type="ORF">IGI04_025246</name>
</gene>
<keyword evidence="3" id="KW-1185">Reference proteome</keyword>